<evidence type="ECO:0000313" key="3">
    <source>
        <dbReference type="Proteomes" id="UP000031572"/>
    </source>
</evidence>
<dbReference type="STRING" id="709839.TSA66_02920"/>
<sequence length="138" mass="14466">MKKLMIAATLAVASTVAQAYGEAITVYKDPDCGCCEGWIAYLRESGYKVKAVNSNDMSAIKKRLGVPDQLESCHTAVLDASGQVVEGHVPVAAIKKLIAQPKVHGVAAPGMPANSPGMGKMDGNLVTVDFSGKQFSKD</sequence>
<feature type="signal peptide" evidence="1">
    <location>
        <begin position="1"/>
        <end position="19"/>
    </location>
</feature>
<dbReference type="RefSeq" id="WP_040042128.1">
    <property type="nucleotide sequence ID" value="NZ_JWJG01000028.1"/>
</dbReference>
<dbReference type="InterPro" id="IPR007332">
    <property type="entry name" value="DUF411"/>
</dbReference>
<gene>
    <name evidence="2" type="ORF">TSA66_02920</name>
</gene>
<evidence type="ECO:0000313" key="2">
    <source>
        <dbReference type="EMBL" id="KIF83456.1"/>
    </source>
</evidence>
<comment type="caution">
    <text evidence="2">The sequence shown here is derived from an EMBL/GenBank/DDBJ whole genome shotgun (WGS) entry which is preliminary data.</text>
</comment>
<dbReference type="SUPFAM" id="SSF52833">
    <property type="entry name" value="Thioredoxin-like"/>
    <property type="match status" value="1"/>
</dbReference>
<dbReference type="AlphaFoldDB" id="A0A0C2BZJ8"/>
<proteinExistence type="predicted"/>
<evidence type="ECO:0000256" key="1">
    <source>
        <dbReference type="SAM" id="SignalP"/>
    </source>
</evidence>
<dbReference type="OrthoDB" id="14727at2"/>
<reference evidence="2 3" key="1">
    <citation type="submission" date="2014-12" db="EMBL/GenBank/DDBJ databases">
        <title>Denitrispirillum autotrophicum gen. nov., sp. nov., Denitrifying, Facultatively Autotrophic Bacteria Isolated from Rice Paddy Soil.</title>
        <authorList>
            <person name="Ishii S."/>
            <person name="Ashida N."/>
            <person name="Ohno H."/>
            <person name="Otsuka S."/>
            <person name="Yokota A."/>
            <person name="Senoo K."/>
        </authorList>
    </citation>
    <scope>NUCLEOTIDE SEQUENCE [LARGE SCALE GENOMIC DNA]</scope>
    <source>
        <strain evidence="2 3">TSA66</strain>
    </source>
</reference>
<dbReference type="InterPro" id="IPR036249">
    <property type="entry name" value="Thioredoxin-like_sf"/>
</dbReference>
<dbReference type="Pfam" id="PF04214">
    <property type="entry name" value="DUF411"/>
    <property type="match status" value="1"/>
</dbReference>
<organism evidence="2 3">
    <name type="scientific">Noviherbaspirillum autotrophicum</name>
    <dbReference type="NCBI Taxonomy" id="709839"/>
    <lineage>
        <taxon>Bacteria</taxon>
        <taxon>Pseudomonadati</taxon>
        <taxon>Pseudomonadota</taxon>
        <taxon>Betaproteobacteria</taxon>
        <taxon>Burkholderiales</taxon>
        <taxon>Oxalobacteraceae</taxon>
        <taxon>Noviherbaspirillum</taxon>
    </lineage>
</organism>
<dbReference type="Proteomes" id="UP000031572">
    <property type="component" value="Unassembled WGS sequence"/>
</dbReference>
<feature type="chain" id="PRO_5002146451" evidence="1">
    <location>
        <begin position="20"/>
        <end position="138"/>
    </location>
</feature>
<protein>
    <submittedName>
        <fullName evidence="2">CopG family transcriptional regulator</fullName>
    </submittedName>
</protein>
<keyword evidence="3" id="KW-1185">Reference proteome</keyword>
<keyword evidence="1" id="KW-0732">Signal</keyword>
<name>A0A0C2BZJ8_9BURK</name>
<dbReference type="EMBL" id="JWJG01000028">
    <property type="protein sequence ID" value="KIF83456.1"/>
    <property type="molecule type" value="Genomic_DNA"/>
</dbReference>
<accession>A0A0C2BZJ8</accession>